<protein>
    <submittedName>
        <fullName evidence="9">DNA-binding transcriptional MocR family regulator</fullName>
    </submittedName>
</protein>
<dbReference type="AlphaFoldDB" id="A0A561SRP3"/>
<proteinExistence type="inferred from homology"/>
<evidence type="ECO:0000256" key="1">
    <source>
        <dbReference type="ARBA" id="ARBA00001933"/>
    </source>
</evidence>
<gene>
    <name evidence="9" type="ORF">FHX44_113427</name>
</gene>
<evidence type="ECO:0000259" key="8">
    <source>
        <dbReference type="Pfam" id="PF00155"/>
    </source>
</evidence>
<reference evidence="9 10" key="1">
    <citation type="submission" date="2019-06" db="EMBL/GenBank/DDBJ databases">
        <title>Sequencing the genomes of 1000 actinobacteria strains.</title>
        <authorList>
            <person name="Klenk H.-P."/>
        </authorList>
    </citation>
    <scope>NUCLEOTIDE SEQUENCE [LARGE SCALE GENOMIC DNA]</scope>
    <source>
        <strain evidence="9 10">DSM 45671</strain>
    </source>
</reference>
<feature type="compositionally biased region" description="Low complexity" evidence="7">
    <location>
        <begin position="16"/>
        <end position="26"/>
    </location>
</feature>
<dbReference type="CDD" id="cd00609">
    <property type="entry name" value="AAT_like"/>
    <property type="match status" value="1"/>
</dbReference>
<comment type="caution">
    <text evidence="9">The sequence shown here is derived from an EMBL/GenBank/DDBJ whole genome shotgun (WGS) entry which is preliminary data.</text>
</comment>
<keyword evidence="10" id="KW-1185">Reference proteome</keyword>
<dbReference type="InterPro" id="IPR015422">
    <property type="entry name" value="PyrdxlP-dep_Trfase_small"/>
</dbReference>
<keyword evidence="5" id="KW-0808">Transferase</keyword>
<evidence type="ECO:0000256" key="5">
    <source>
        <dbReference type="ARBA" id="ARBA00022679"/>
    </source>
</evidence>
<comment type="subunit">
    <text evidence="3">Homodimer.</text>
</comment>
<comment type="cofactor">
    <cofactor evidence="1">
        <name>pyridoxal 5'-phosphate</name>
        <dbReference type="ChEBI" id="CHEBI:597326"/>
    </cofactor>
</comment>
<dbReference type="FunFam" id="3.40.640.10:FF:000053">
    <property type="entry name" value="Aminotransferase, class I"/>
    <property type="match status" value="1"/>
</dbReference>
<keyword evidence="9" id="KW-0238">DNA-binding</keyword>
<evidence type="ECO:0000256" key="3">
    <source>
        <dbReference type="ARBA" id="ARBA00011738"/>
    </source>
</evidence>
<dbReference type="Pfam" id="PF00155">
    <property type="entry name" value="Aminotran_1_2"/>
    <property type="match status" value="1"/>
</dbReference>
<dbReference type="InterPro" id="IPR004839">
    <property type="entry name" value="Aminotransferase_I/II_large"/>
</dbReference>
<organism evidence="9 10">
    <name type="scientific">Pseudonocardia hierapolitana</name>
    <dbReference type="NCBI Taxonomy" id="1128676"/>
    <lineage>
        <taxon>Bacteria</taxon>
        <taxon>Bacillati</taxon>
        <taxon>Actinomycetota</taxon>
        <taxon>Actinomycetes</taxon>
        <taxon>Pseudonocardiales</taxon>
        <taxon>Pseudonocardiaceae</taxon>
        <taxon>Pseudonocardia</taxon>
    </lineage>
</organism>
<sequence>MPQPATPPSPFDAVPAGAAAAAAAGAPRPEPTERFAARTAGMTASEIRALFAVASRPEVVSLAGGMPNLAALPLDALAAEVADLVAREGQVALQYGSAQGVPALREQICEVMALEGIRADPDDVVVTVGSQMALDLVTRIYCDPGDVVLAEGPSYVGALGSFAAYQARVVHVAMDEHGLVPDLLRDALGSLAAEGITPKFLYTIPNFHNPAGVTLAVERRAEVLEICASYGVAVVEDNPYGLLGFSGRTYPALRSLSRDVVYLGSFSKTFASGLRVGWALVPPAVRDRLVLAAESASLCPPSFTQMLVSRYLAAHDWRAQIKTYTEVYRDRRDAMLEALATYMPEGCTWNVPDGGFYVWLGVPEGVDTKAMLPRAVTARVAYASGTGFYADGFGSRQLRLSYCYPTPERITEGVRRLAGVLGAELDVMRTFGSSARPALGGGPQAPSPHTP</sequence>
<dbReference type="RefSeq" id="WP_246170432.1">
    <property type="nucleotide sequence ID" value="NZ_VIWU01000001.1"/>
</dbReference>
<evidence type="ECO:0000256" key="4">
    <source>
        <dbReference type="ARBA" id="ARBA00022576"/>
    </source>
</evidence>
<evidence type="ECO:0000256" key="6">
    <source>
        <dbReference type="ARBA" id="ARBA00022898"/>
    </source>
</evidence>
<comment type="similarity">
    <text evidence="2">Belongs to the class-I pyridoxal-phosphate-dependent aminotransferase family.</text>
</comment>
<dbReference type="GO" id="GO:1901605">
    <property type="term" value="P:alpha-amino acid metabolic process"/>
    <property type="evidence" value="ECO:0007669"/>
    <property type="project" value="TreeGrafter"/>
</dbReference>
<evidence type="ECO:0000313" key="9">
    <source>
        <dbReference type="EMBL" id="TWF77515.1"/>
    </source>
</evidence>
<dbReference type="InterPro" id="IPR050859">
    <property type="entry name" value="Class-I_PLP-dep_aminotransf"/>
</dbReference>
<feature type="domain" description="Aminotransferase class I/classII large" evidence="8">
    <location>
        <begin position="63"/>
        <end position="417"/>
    </location>
</feature>
<evidence type="ECO:0000313" key="10">
    <source>
        <dbReference type="Proteomes" id="UP000321261"/>
    </source>
</evidence>
<dbReference type="GO" id="GO:0008483">
    <property type="term" value="F:transaminase activity"/>
    <property type="evidence" value="ECO:0007669"/>
    <property type="project" value="UniProtKB-KW"/>
</dbReference>
<dbReference type="PANTHER" id="PTHR42790">
    <property type="entry name" value="AMINOTRANSFERASE"/>
    <property type="match status" value="1"/>
</dbReference>
<feature type="region of interest" description="Disordered" evidence="7">
    <location>
        <begin position="1"/>
        <end position="32"/>
    </location>
</feature>
<dbReference type="Gene3D" id="3.40.640.10">
    <property type="entry name" value="Type I PLP-dependent aspartate aminotransferase-like (Major domain)"/>
    <property type="match status" value="1"/>
</dbReference>
<dbReference type="Proteomes" id="UP000321261">
    <property type="component" value="Unassembled WGS sequence"/>
</dbReference>
<dbReference type="EMBL" id="VIWU01000001">
    <property type="protein sequence ID" value="TWF77515.1"/>
    <property type="molecule type" value="Genomic_DNA"/>
</dbReference>
<dbReference type="InterPro" id="IPR015424">
    <property type="entry name" value="PyrdxlP-dep_Trfase"/>
</dbReference>
<dbReference type="PANTHER" id="PTHR42790:SF19">
    <property type="entry name" value="KYNURENINE_ALPHA-AMINOADIPATE AMINOTRANSFERASE, MITOCHONDRIAL"/>
    <property type="match status" value="1"/>
</dbReference>
<evidence type="ECO:0000256" key="2">
    <source>
        <dbReference type="ARBA" id="ARBA00007441"/>
    </source>
</evidence>
<dbReference type="SUPFAM" id="SSF53383">
    <property type="entry name" value="PLP-dependent transferases"/>
    <property type="match status" value="1"/>
</dbReference>
<accession>A0A561SRP3</accession>
<dbReference type="GO" id="GO:0003677">
    <property type="term" value="F:DNA binding"/>
    <property type="evidence" value="ECO:0007669"/>
    <property type="project" value="UniProtKB-KW"/>
</dbReference>
<keyword evidence="4" id="KW-0032">Aminotransferase</keyword>
<name>A0A561SRP3_9PSEU</name>
<feature type="compositionally biased region" description="Pro residues" evidence="7">
    <location>
        <begin position="1"/>
        <end position="10"/>
    </location>
</feature>
<keyword evidence="6" id="KW-0663">Pyridoxal phosphate</keyword>
<dbReference type="InterPro" id="IPR015421">
    <property type="entry name" value="PyrdxlP-dep_Trfase_major"/>
</dbReference>
<dbReference type="GO" id="GO:0030170">
    <property type="term" value="F:pyridoxal phosphate binding"/>
    <property type="evidence" value="ECO:0007669"/>
    <property type="project" value="InterPro"/>
</dbReference>
<evidence type="ECO:0000256" key="7">
    <source>
        <dbReference type="SAM" id="MobiDB-lite"/>
    </source>
</evidence>
<dbReference type="Gene3D" id="3.90.1150.10">
    <property type="entry name" value="Aspartate Aminotransferase, domain 1"/>
    <property type="match status" value="1"/>
</dbReference>